<evidence type="ECO:0000313" key="9">
    <source>
        <dbReference type="Proteomes" id="UP000001067"/>
    </source>
</evidence>
<keyword evidence="4 5" id="KW-0408">Iron</keyword>
<dbReference type="GO" id="GO:0016705">
    <property type="term" value="F:oxidoreductase activity, acting on paired donors, with incorporation or reduction of molecular oxygen"/>
    <property type="evidence" value="ECO:0007669"/>
    <property type="project" value="InterPro"/>
</dbReference>
<dbReference type="GO" id="GO:0020037">
    <property type="term" value="F:heme binding"/>
    <property type="evidence" value="ECO:0007669"/>
    <property type="project" value="InterPro"/>
</dbReference>
<evidence type="ECO:0000256" key="3">
    <source>
        <dbReference type="ARBA" id="ARBA00022723"/>
    </source>
</evidence>
<feature type="binding site" description="axial binding residue" evidence="5">
    <location>
        <position position="461"/>
    </location>
    <ligand>
        <name>heme</name>
        <dbReference type="ChEBI" id="CHEBI:30413"/>
    </ligand>
    <ligandPart>
        <name>Fe</name>
        <dbReference type="ChEBI" id="CHEBI:18248"/>
    </ligandPart>
</feature>
<sequence length="539" mass="59948">MAHKSFKPSGWLVNRSNSVFNLGNRSKTNMYSILAVAIAVAVIAYLIPQLLLHGTQSKDEPCLLDTRVPFLDSAIGILRHGASYLSVVRSKHGISILTLRMPFQRLYVVYTPNLIRTIQSKANASIFVPDLLDFGMLFSGLNKNSQKMLRKAFKSEGNGFTTSVHKYLLSGPSLNAATRSAVDRLSASLPNDFFDGREDGLMYLVQHQLTLAMTGAIYGPENPYDDPNIETCWQKFVPGIKHLLYSPFPFLTACKAMRARSRVIAAFRKYFAKGGHLEAFPMVAEMHCMNMGHGLSSDEAAKMEMATSLAMLSSGAVTIFWLIFHILSNEDAVRSIREELHAVASDEFEASDMISRTQVLKLNSIKEQCPALVAMLNETLRYHSTVINIKQVQQDTKLADLYLLKKNAVIMIPGQSIHHNADIWGASATTFDSTRFLSASSKKNLASTSAFRPFGAGATMCPGRHFSTNVILSLVAMVVLQYDVLPVAGRWAAPTKRNADLWNAMPKPDWDVKVKLVKRAEEKTQWKFVWDDATQVQKC</sequence>
<keyword evidence="3 5" id="KW-0479">Metal-binding</keyword>
<evidence type="ECO:0008006" key="10">
    <source>
        <dbReference type="Google" id="ProtNLM"/>
    </source>
</evidence>
<dbReference type="InterPro" id="IPR036396">
    <property type="entry name" value="Cyt_P450_sf"/>
</dbReference>
<keyword evidence="6" id="KW-0560">Oxidoreductase</keyword>
<dbReference type="PANTHER" id="PTHR47582:SF1">
    <property type="entry name" value="P450, PUTATIVE (EUROFUNG)-RELATED"/>
    <property type="match status" value="1"/>
</dbReference>
<reference evidence="8 9" key="1">
    <citation type="journal article" date="2010" name="Genome Biol.">
        <title>A first genome assembly of the barley fungal pathogen Pyrenophora teres f. teres.</title>
        <authorList>
            <person name="Ellwood S.R."/>
            <person name="Liu Z."/>
            <person name="Syme R.A."/>
            <person name="Lai Z."/>
            <person name="Hane J.K."/>
            <person name="Keiper F."/>
            <person name="Moffat C.S."/>
            <person name="Oliver R.P."/>
            <person name="Friesen T.L."/>
        </authorList>
    </citation>
    <scope>NUCLEOTIDE SEQUENCE [LARGE SCALE GENOMIC DNA]</scope>
    <source>
        <strain evidence="8 9">0-1</strain>
    </source>
</reference>
<dbReference type="STRING" id="861557.E3S9E6"/>
<name>E3S9E6_PYRTT</name>
<dbReference type="PRINTS" id="PR00465">
    <property type="entry name" value="EP450IV"/>
</dbReference>
<keyword evidence="7" id="KW-0472">Membrane</keyword>
<dbReference type="SUPFAM" id="SSF48264">
    <property type="entry name" value="Cytochrome P450"/>
    <property type="match status" value="1"/>
</dbReference>
<dbReference type="GO" id="GO:0005506">
    <property type="term" value="F:iron ion binding"/>
    <property type="evidence" value="ECO:0007669"/>
    <property type="project" value="InterPro"/>
</dbReference>
<evidence type="ECO:0000313" key="8">
    <source>
        <dbReference type="EMBL" id="EFQ85387.1"/>
    </source>
</evidence>
<keyword evidence="7" id="KW-1133">Transmembrane helix</keyword>
<dbReference type="OrthoDB" id="3366823at2759"/>
<dbReference type="Pfam" id="PF00067">
    <property type="entry name" value="p450"/>
    <property type="match status" value="1"/>
</dbReference>
<dbReference type="InterPro" id="IPR053007">
    <property type="entry name" value="CYP450_monoxygenase_sec-met"/>
</dbReference>
<proteinExistence type="inferred from homology"/>
<evidence type="ECO:0000256" key="2">
    <source>
        <dbReference type="ARBA" id="ARBA00010617"/>
    </source>
</evidence>
<evidence type="ECO:0000256" key="1">
    <source>
        <dbReference type="ARBA" id="ARBA00001971"/>
    </source>
</evidence>
<evidence type="ECO:0000256" key="4">
    <source>
        <dbReference type="ARBA" id="ARBA00023004"/>
    </source>
</evidence>
<organism evidence="9">
    <name type="scientific">Pyrenophora teres f. teres (strain 0-1)</name>
    <name type="common">Barley net blotch fungus</name>
    <name type="synonym">Drechslera teres f. teres</name>
    <dbReference type="NCBI Taxonomy" id="861557"/>
    <lineage>
        <taxon>Eukaryota</taxon>
        <taxon>Fungi</taxon>
        <taxon>Dikarya</taxon>
        <taxon>Ascomycota</taxon>
        <taxon>Pezizomycotina</taxon>
        <taxon>Dothideomycetes</taxon>
        <taxon>Pleosporomycetidae</taxon>
        <taxon>Pleosporales</taxon>
        <taxon>Pleosporineae</taxon>
        <taxon>Pleosporaceae</taxon>
        <taxon>Pyrenophora</taxon>
    </lineage>
</organism>
<dbReference type="InterPro" id="IPR017972">
    <property type="entry name" value="Cyt_P450_CS"/>
</dbReference>
<dbReference type="Gene3D" id="1.10.630.10">
    <property type="entry name" value="Cytochrome P450"/>
    <property type="match status" value="1"/>
</dbReference>
<dbReference type="EMBL" id="GL537899">
    <property type="protein sequence ID" value="EFQ85387.1"/>
    <property type="molecule type" value="Genomic_DNA"/>
</dbReference>
<dbReference type="eggNOG" id="KOG0684">
    <property type="taxonomic scope" value="Eukaryota"/>
</dbReference>
<accession>E3S9E6</accession>
<dbReference type="KEGG" id="pte:PTT_19655"/>
<keyword evidence="9" id="KW-1185">Reference proteome</keyword>
<dbReference type="Proteomes" id="UP000001067">
    <property type="component" value="Unassembled WGS sequence"/>
</dbReference>
<evidence type="ECO:0000256" key="6">
    <source>
        <dbReference type="RuleBase" id="RU000461"/>
    </source>
</evidence>
<dbReference type="InterPro" id="IPR002403">
    <property type="entry name" value="Cyt_P450_E_grp-IV"/>
</dbReference>
<keyword evidence="6" id="KW-0503">Monooxygenase</keyword>
<dbReference type="HOGENOM" id="CLU_018012_4_2_1"/>
<evidence type="ECO:0000256" key="5">
    <source>
        <dbReference type="PIRSR" id="PIRSR602403-1"/>
    </source>
</evidence>
<comment type="similarity">
    <text evidence="2 6">Belongs to the cytochrome P450 family.</text>
</comment>
<keyword evidence="5 6" id="KW-0349">Heme</keyword>
<comment type="cofactor">
    <cofactor evidence="1 5">
        <name>heme</name>
        <dbReference type="ChEBI" id="CHEBI:30413"/>
    </cofactor>
</comment>
<protein>
    <recommendedName>
        <fullName evidence="10">Cytochrome P450</fullName>
    </recommendedName>
</protein>
<keyword evidence="7" id="KW-0812">Transmembrane</keyword>
<evidence type="ECO:0000256" key="7">
    <source>
        <dbReference type="SAM" id="Phobius"/>
    </source>
</evidence>
<dbReference type="GO" id="GO:0004497">
    <property type="term" value="F:monooxygenase activity"/>
    <property type="evidence" value="ECO:0007669"/>
    <property type="project" value="UniProtKB-KW"/>
</dbReference>
<dbReference type="PROSITE" id="PS00086">
    <property type="entry name" value="CYTOCHROME_P450"/>
    <property type="match status" value="1"/>
</dbReference>
<gene>
    <name evidence="8" type="ORF">PTT_19655</name>
</gene>
<feature type="transmembrane region" description="Helical" evidence="7">
    <location>
        <begin position="30"/>
        <end position="48"/>
    </location>
</feature>
<dbReference type="PANTHER" id="PTHR47582">
    <property type="entry name" value="P450, PUTATIVE (EUROFUNG)-RELATED"/>
    <property type="match status" value="1"/>
</dbReference>
<dbReference type="AlphaFoldDB" id="E3S9E6"/>
<dbReference type="InterPro" id="IPR001128">
    <property type="entry name" value="Cyt_P450"/>
</dbReference>
<dbReference type="CDD" id="cd11040">
    <property type="entry name" value="CYP7_CYP8-like"/>
    <property type="match status" value="1"/>
</dbReference>